<sequence>MGSTLTSTFPGLTSTIVRSPGGTVHLPKEVLDLRQPNQSAEMTYSSANQTLFIPAISTSLPRLDHLLSQESFFPAYCSADITGIHNEAIDLSTRNGPGNQMIPSQSLYGTNPISDGLCLDQNVTTASYINPDELNCKPDIPIRQPRVIGTRKPRLVSRSGVNRQPRRKSTRLLPSCSYPARRMSLRNRQPRRRYIFESSDPISTADEDVVELESDQAANSNTKNSTLYGQPSERVTIQQMEELAPLRLHSISLGAEYRPIVSNNYSPYAEHSMHRRQTCSTCRIQFEDSLSFVKHIQRVHLGITLTEMKKASMIQPQTQWNTLNTTAAARSISQLPSGEQTQSHGERIKTER</sequence>
<dbReference type="OrthoDB" id="6285229at2759"/>
<evidence type="ECO:0000313" key="4">
    <source>
        <dbReference type="Proteomes" id="UP000272942"/>
    </source>
</evidence>
<feature type="region of interest" description="Disordered" evidence="1">
    <location>
        <begin position="332"/>
        <end position="352"/>
    </location>
</feature>
<reference evidence="3 4" key="2">
    <citation type="submission" date="2018-11" db="EMBL/GenBank/DDBJ databases">
        <authorList>
            <consortium name="Pathogen Informatics"/>
        </authorList>
    </citation>
    <scope>NUCLEOTIDE SEQUENCE [LARGE SCALE GENOMIC DNA]</scope>
    <source>
        <strain evidence="3 4">Egypt</strain>
    </source>
</reference>
<dbReference type="Proteomes" id="UP000272942">
    <property type="component" value="Unassembled WGS sequence"/>
</dbReference>
<organism evidence="5">
    <name type="scientific">Echinostoma caproni</name>
    <dbReference type="NCBI Taxonomy" id="27848"/>
    <lineage>
        <taxon>Eukaryota</taxon>
        <taxon>Metazoa</taxon>
        <taxon>Spiralia</taxon>
        <taxon>Lophotrochozoa</taxon>
        <taxon>Platyhelminthes</taxon>
        <taxon>Trematoda</taxon>
        <taxon>Digenea</taxon>
        <taxon>Plagiorchiida</taxon>
        <taxon>Echinostomata</taxon>
        <taxon>Echinostomatoidea</taxon>
        <taxon>Echinostomatidae</taxon>
        <taxon>Echinostoma</taxon>
    </lineage>
</organism>
<dbReference type="EMBL" id="UZAN01050785">
    <property type="protein sequence ID" value="VDP88467.1"/>
    <property type="molecule type" value="Genomic_DNA"/>
</dbReference>
<protein>
    <submittedName>
        <fullName evidence="5">C2H2-type domain-containing protein</fullName>
    </submittedName>
</protein>
<dbReference type="InterPro" id="IPR013087">
    <property type="entry name" value="Znf_C2H2_type"/>
</dbReference>
<gene>
    <name evidence="3" type="ORF">ECPE_LOCUS11412</name>
</gene>
<evidence type="ECO:0000313" key="3">
    <source>
        <dbReference type="EMBL" id="VDP88467.1"/>
    </source>
</evidence>
<accession>A0A183AWS7</accession>
<dbReference type="PROSITE" id="PS00028">
    <property type="entry name" value="ZINC_FINGER_C2H2_1"/>
    <property type="match status" value="1"/>
</dbReference>
<dbReference type="AlphaFoldDB" id="A0A183AWS7"/>
<feature type="domain" description="C2H2-type" evidence="2">
    <location>
        <begin position="279"/>
        <end position="300"/>
    </location>
</feature>
<evidence type="ECO:0000259" key="2">
    <source>
        <dbReference type="PROSITE" id="PS00028"/>
    </source>
</evidence>
<feature type="compositionally biased region" description="Polar residues" evidence="1">
    <location>
        <begin position="332"/>
        <end position="343"/>
    </location>
</feature>
<proteinExistence type="predicted"/>
<dbReference type="WBParaSite" id="ECPE_0001144701-mRNA-1">
    <property type="protein sequence ID" value="ECPE_0001144701-mRNA-1"/>
    <property type="gene ID" value="ECPE_0001144701"/>
</dbReference>
<keyword evidence="4" id="KW-1185">Reference proteome</keyword>
<reference evidence="5" key="1">
    <citation type="submission" date="2016-06" db="UniProtKB">
        <authorList>
            <consortium name="WormBaseParasite"/>
        </authorList>
    </citation>
    <scope>IDENTIFICATION</scope>
</reference>
<evidence type="ECO:0000313" key="5">
    <source>
        <dbReference type="WBParaSite" id="ECPE_0001144701-mRNA-1"/>
    </source>
</evidence>
<name>A0A183AWS7_9TREM</name>
<evidence type="ECO:0000256" key="1">
    <source>
        <dbReference type="SAM" id="MobiDB-lite"/>
    </source>
</evidence>